<keyword evidence="6" id="KW-0210">Decarboxylase</keyword>
<evidence type="ECO:0000256" key="8">
    <source>
        <dbReference type="ARBA" id="ARBA00023239"/>
    </source>
</evidence>
<organism evidence="10">
    <name type="scientific">marine sediment metagenome</name>
    <dbReference type="NCBI Taxonomy" id="412755"/>
    <lineage>
        <taxon>unclassified sequences</taxon>
        <taxon>metagenomes</taxon>
        <taxon>ecological metagenomes</taxon>
    </lineage>
</organism>
<dbReference type="NCBIfam" id="NF006821">
    <property type="entry name" value="PRK09344.1-3"/>
    <property type="match status" value="1"/>
</dbReference>
<sequence length="540" mass="59666">MLAQLVETVRNLEHQRNVTTLDVAELAARAQPVGRPTTYGGLSFFSNVRNRSAGQSVVFGSERVRQKSLTPTQQAIVDKLDSTLATVREYLKIAPLICFKRTIGDNDQFEPKCTLYLSTQRSDNIRQAYLWAGTLKDYAPDTPGPELHLLCIPEWPDQNRQVLIFPEERLTVVLGSDYVGEVKMGFLRMAMWEAKQEGMLAIHAGSKLLTARQQDGTLKRHGMLLFGLSGTGKTTHSCHDHGLNGDGEGIEILQDDIVFLRKDGSALGTEQGFYLKTEGISPENQSLIYKALASPQTSFENVMVDDEGNVDFANLTLGSNGRAVIPRETLAPHVSRNINLPPMSELDGLIIAFITRRMTVLPIVSRLSPPQAAAAFMLGESIETSAGDPRRAGQSVRVVGTNPFIIGDQAEHGNWFYEFLKANEGKSQSYILNTGGVGEITERDAEGRPITRQKTLRVAIPEMAAIIGGVAGSAIEWEKEAKFGTLVPASVDGLDMGKFRLDNFYSREQADEYVTKLKEERREWLARFPELSREIAEALP</sequence>
<dbReference type="SUPFAM" id="SSF68923">
    <property type="entry name" value="PEP carboxykinase N-terminal domain"/>
    <property type="match status" value="1"/>
</dbReference>
<evidence type="ECO:0000256" key="7">
    <source>
        <dbReference type="ARBA" id="ARBA00022840"/>
    </source>
</evidence>
<evidence type="ECO:0000256" key="5">
    <source>
        <dbReference type="ARBA" id="ARBA00022741"/>
    </source>
</evidence>
<dbReference type="EMBL" id="LAZR01025154">
    <property type="protein sequence ID" value="KKL72821.1"/>
    <property type="molecule type" value="Genomic_DNA"/>
</dbReference>
<dbReference type="Pfam" id="PF01293">
    <property type="entry name" value="PEPCK_ATP"/>
    <property type="match status" value="1"/>
</dbReference>
<keyword evidence="5" id="KW-0547">Nucleotide-binding</keyword>
<dbReference type="PANTHER" id="PTHR30031">
    <property type="entry name" value="PHOSPHOENOLPYRUVATE CARBOXYKINASE ATP"/>
    <property type="match status" value="1"/>
</dbReference>
<dbReference type="InterPro" id="IPR013035">
    <property type="entry name" value="PEP_carboxykinase_C"/>
</dbReference>
<dbReference type="GO" id="GO:0005524">
    <property type="term" value="F:ATP binding"/>
    <property type="evidence" value="ECO:0007669"/>
    <property type="project" value="UniProtKB-KW"/>
</dbReference>
<dbReference type="EC" id="4.1.1.49" evidence="3"/>
<keyword evidence="4" id="KW-0312">Gluconeogenesis</keyword>
<evidence type="ECO:0000256" key="1">
    <source>
        <dbReference type="ARBA" id="ARBA00004742"/>
    </source>
</evidence>
<comment type="caution">
    <text evidence="10">The sequence shown here is derived from an EMBL/GenBank/DDBJ whole genome shotgun (WGS) entry which is preliminary data.</text>
</comment>
<dbReference type="SUPFAM" id="SSF53795">
    <property type="entry name" value="PEP carboxykinase-like"/>
    <property type="match status" value="1"/>
</dbReference>
<keyword evidence="8" id="KW-0456">Lyase</keyword>
<comment type="similarity">
    <text evidence="2">Belongs to the phosphoenolpyruvate carboxykinase (ATP) family.</text>
</comment>
<evidence type="ECO:0000256" key="9">
    <source>
        <dbReference type="ARBA" id="ARBA00047371"/>
    </source>
</evidence>
<proteinExistence type="inferred from homology"/>
<keyword evidence="7" id="KW-0067">ATP-binding</keyword>
<comment type="catalytic activity">
    <reaction evidence="9">
        <text>oxaloacetate + ATP = phosphoenolpyruvate + ADP + CO2</text>
        <dbReference type="Rhea" id="RHEA:18617"/>
        <dbReference type="ChEBI" id="CHEBI:16452"/>
        <dbReference type="ChEBI" id="CHEBI:16526"/>
        <dbReference type="ChEBI" id="CHEBI:30616"/>
        <dbReference type="ChEBI" id="CHEBI:58702"/>
        <dbReference type="ChEBI" id="CHEBI:456216"/>
        <dbReference type="EC" id="4.1.1.49"/>
    </reaction>
</comment>
<dbReference type="GO" id="GO:0005829">
    <property type="term" value="C:cytosol"/>
    <property type="evidence" value="ECO:0007669"/>
    <property type="project" value="TreeGrafter"/>
</dbReference>
<dbReference type="Gene3D" id="3.90.228.20">
    <property type="match status" value="2"/>
</dbReference>
<gene>
    <name evidence="10" type="ORF">LCGC14_2081070</name>
</gene>
<evidence type="ECO:0000256" key="6">
    <source>
        <dbReference type="ARBA" id="ARBA00022793"/>
    </source>
</evidence>
<dbReference type="InterPro" id="IPR008210">
    <property type="entry name" value="PEP_carboxykinase_N"/>
</dbReference>
<dbReference type="InterPro" id="IPR001272">
    <property type="entry name" value="PEP_carboxykinase_ATP"/>
</dbReference>
<evidence type="ECO:0000256" key="2">
    <source>
        <dbReference type="ARBA" id="ARBA00006052"/>
    </source>
</evidence>
<evidence type="ECO:0000313" key="10">
    <source>
        <dbReference type="EMBL" id="KKL72821.1"/>
    </source>
</evidence>
<accession>A0A0F9F2Z3</accession>
<dbReference type="PANTHER" id="PTHR30031:SF0">
    <property type="entry name" value="PHOSPHOENOLPYRUVATE CARBOXYKINASE (ATP)"/>
    <property type="match status" value="1"/>
</dbReference>
<evidence type="ECO:0000256" key="3">
    <source>
        <dbReference type="ARBA" id="ARBA00012363"/>
    </source>
</evidence>
<name>A0A0F9F2Z3_9ZZZZ</name>
<protein>
    <recommendedName>
        <fullName evidence="3">phosphoenolpyruvate carboxykinase (ATP)</fullName>
        <ecNumber evidence="3">4.1.1.49</ecNumber>
    </recommendedName>
</protein>
<reference evidence="10" key="1">
    <citation type="journal article" date="2015" name="Nature">
        <title>Complex archaea that bridge the gap between prokaryotes and eukaryotes.</title>
        <authorList>
            <person name="Spang A."/>
            <person name="Saw J.H."/>
            <person name="Jorgensen S.L."/>
            <person name="Zaremba-Niedzwiedzka K."/>
            <person name="Martijn J."/>
            <person name="Lind A.E."/>
            <person name="van Eijk R."/>
            <person name="Schleper C."/>
            <person name="Guy L."/>
            <person name="Ettema T.J."/>
        </authorList>
    </citation>
    <scope>NUCLEOTIDE SEQUENCE</scope>
</reference>
<comment type="pathway">
    <text evidence="1">Carbohydrate biosynthesis; gluconeogenesis.</text>
</comment>
<dbReference type="Gene3D" id="3.40.449.10">
    <property type="entry name" value="Phosphoenolpyruvate Carboxykinase, domain 1"/>
    <property type="match status" value="1"/>
</dbReference>
<evidence type="ECO:0000256" key="4">
    <source>
        <dbReference type="ARBA" id="ARBA00022432"/>
    </source>
</evidence>
<dbReference type="AlphaFoldDB" id="A0A0F9F2Z3"/>
<dbReference type="UniPathway" id="UPA00138"/>
<dbReference type="GO" id="GO:0004612">
    <property type="term" value="F:phosphoenolpyruvate carboxykinase (ATP) activity"/>
    <property type="evidence" value="ECO:0007669"/>
    <property type="project" value="UniProtKB-EC"/>
</dbReference>
<dbReference type="GO" id="GO:0006094">
    <property type="term" value="P:gluconeogenesis"/>
    <property type="evidence" value="ECO:0007669"/>
    <property type="project" value="UniProtKB-UniPathway"/>
</dbReference>